<sequence>TQLPNEILVANLLHGGIGLHYDCSRYDVDATTIKEGGESCKKLIEFLSSLIPPSASQYLMTPYSAMDEYPIMITGWRHHLKLMEIDEEKIIEFIRAYQDRAPLTTLRGN</sequence>
<proteinExistence type="predicted"/>
<protein>
    <submittedName>
        <fullName evidence="1">Uncharacterized protein</fullName>
    </submittedName>
</protein>
<dbReference type="InterPro" id="IPR021454">
    <property type="entry name" value="DUF3105"/>
</dbReference>
<dbReference type="EMBL" id="UINC01083268">
    <property type="protein sequence ID" value="SVC28809.1"/>
    <property type="molecule type" value="Genomic_DNA"/>
</dbReference>
<dbReference type="AlphaFoldDB" id="A0A382KWV8"/>
<evidence type="ECO:0000313" key="1">
    <source>
        <dbReference type="EMBL" id="SVC28809.1"/>
    </source>
</evidence>
<gene>
    <name evidence="1" type="ORF">METZ01_LOCUS281663</name>
</gene>
<accession>A0A382KWV8</accession>
<name>A0A382KWV8_9ZZZZ</name>
<dbReference type="Pfam" id="PF11303">
    <property type="entry name" value="DUF3105"/>
    <property type="match status" value="1"/>
</dbReference>
<feature type="non-terminal residue" evidence="1">
    <location>
        <position position="1"/>
    </location>
</feature>
<reference evidence="1" key="1">
    <citation type="submission" date="2018-05" db="EMBL/GenBank/DDBJ databases">
        <authorList>
            <person name="Lanie J.A."/>
            <person name="Ng W.-L."/>
            <person name="Kazmierczak K.M."/>
            <person name="Andrzejewski T.M."/>
            <person name="Davidsen T.M."/>
            <person name="Wayne K.J."/>
            <person name="Tettelin H."/>
            <person name="Glass J.I."/>
            <person name="Rusch D."/>
            <person name="Podicherti R."/>
            <person name="Tsui H.-C.T."/>
            <person name="Winkler M.E."/>
        </authorList>
    </citation>
    <scope>NUCLEOTIDE SEQUENCE</scope>
</reference>
<organism evidence="1">
    <name type="scientific">marine metagenome</name>
    <dbReference type="NCBI Taxonomy" id="408172"/>
    <lineage>
        <taxon>unclassified sequences</taxon>
        <taxon>metagenomes</taxon>
        <taxon>ecological metagenomes</taxon>
    </lineage>
</organism>